<dbReference type="Gene3D" id="3.40.630.30">
    <property type="match status" value="1"/>
</dbReference>
<organism evidence="2 3">
    <name type="scientific">Kiloniella laminariae</name>
    <dbReference type="NCBI Taxonomy" id="454162"/>
    <lineage>
        <taxon>Bacteria</taxon>
        <taxon>Pseudomonadati</taxon>
        <taxon>Pseudomonadota</taxon>
        <taxon>Alphaproteobacteria</taxon>
        <taxon>Rhodospirillales</taxon>
        <taxon>Kiloniellaceae</taxon>
        <taxon>Kiloniella</taxon>
    </lineage>
</organism>
<gene>
    <name evidence="2" type="ORF">O4H49_16285</name>
</gene>
<proteinExistence type="predicted"/>
<sequence length="189" mass="21607">MTISSQNFHKTSVPILYINEDVLLRPLKIEDIHQNYIDSLNHPHVRKYLAAHTGSQYTRKNVTQFVLENDEDRSAILFGFFVRGKHSGTCRLHDITQNCAWLGLAIFDISLWGQGWGNKIITTVSNYALLQLNIEQIRAAIDPLNIGSKSAFTKSGFHILPDEKLEREDGVLTDIWQRRGDPGYLWNSN</sequence>
<dbReference type="InterPro" id="IPR016181">
    <property type="entry name" value="Acyl_CoA_acyltransferase"/>
</dbReference>
<dbReference type="InterPro" id="IPR000182">
    <property type="entry name" value="GNAT_dom"/>
</dbReference>
<dbReference type="Pfam" id="PF13302">
    <property type="entry name" value="Acetyltransf_3"/>
    <property type="match status" value="1"/>
</dbReference>
<accession>A0ABT4LPV4</accession>
<feature type="domain" description="N-acetyltransferase" evidence="1">
    <location>
        <begin position="22"/>
        <end position="158"/>
    </location>
</feature>
<dbReference type="Proteomes" id="UP001069802">
    <property type="component" value="Unassembled WGS sequence"/>
</dbReference>
<dbReference type="RefSeq" id="WP_269424497.1">
    <property type="nucleotide sequence ID" value="NZ_JAPWGY010000007.1"/>
</dbReference>
<name>A0ABT4LPV4_9PROT</name>
<comment type="caution">
    <text evidence="2">The sequence shown here is derived from an EMBL/GenBank/DDBJ whole genome shotgun (WGS) entry which is preliminary data.</text>
</comment>
<keyword evidence="3" id="KW-1185">Reference proteome</keyword>
<dbReference type="EMBL" id="JAPWGY010000007">
    <property type="protein sequence ID" value="MCZ4282346.1"/>
    <property type="molecule type" value="Genomic_DNA"/>
</dbReference>
<evidence type="ECO:0000259" key="1">
    <source>
        <dbReference type="Pfam" id="PF13302"/>
    </source>
</evidence>
<dbReference type="PANTHER" id="PTHR43792:SF1">
    <property type="entry name" value="N-ACETYLTRANSFERASE DOMAIN-CONTAINING PROTEIN"/>
    <property type="match status" value="1"/>
</dbReference>
<dbReference type="SUPFAM" id="SSF55729">
    <property type="entry name" value="Acyl-CoA N-acyltransferases (Nat)"/>
    <property type="match status" value="1"/>
</dbReference>
<evidence type="ECO:0000313" key="3">
    <source>
        <dbReference type="Proteomes" id="UP001069802"/>
    </source>
</evidence>
<evidence type="ECO:0000313" key="2">
    <source>
        <dbReference type="EMBL" id="MCZ4282346.1"/>
    </source>
</evidence>
<dbReference type="PANTHER" id="PTHR43792">
    <property type="entry name" value="GNAT FAMILY, PUTATIVE (AFU_ORTHOLOGUE AFUA_3G00765)-RELATED-RELATED"/>
    <property type="match status" value="1"/>
</dbReference>
<protein>
    <submittedName>
        <fullName evidence="2">GNAT family N-acetyltransferase</fullName>
    </submittedName>
</protein>
<dbReference type="InterPro" id="IPR051531">
    <property type="entry name" value="N-acetyltransferase"/>
</dbReference>
<reference evidence="2" key="1">
    <citation type="submission" date="2022-12" db="EMBL/GenBank/DDBJ databases">
        <title>Bacterial isolates from different developmental stages of Nematostella vectensis.</title>
        <authorList>
            <person name="Fraune S."/>
        </authorList>
    </citation>
    <scope>NUCLEOTIDE SEQUENCE</scope>
    <source>
        <strain evidence="2">G21630-S1</strain>
    </source>
</reference>